<dbReference type="SUPFAM" id="SSF103473">
    <property type="entry name" value="MFS general substrate transporter"/>
    <property type="match status" value="1"/>
</dbReference>
<feature type="transmembrane region" description="Helical" evidence="8">
    <location>
        <begin position="67"/>
        <end position="85"/>
    </location>
</feature>
<dbReference type="GO" id="GO:0015293">
    <property type="term" value="F:symporter activity"/>
    <property type="evidence" value="ECO:0007669"/>
    <property type="project" value="UniProtKB-KW"/>
</dbReference>
<dbReference type="PANTHER" id="PTHR43528">
    <property type="entry name" value="ALPHA-KETOGLUTARATE PERMEASE"/>
    <property type="match status" value="1"/>
</dbReference>
<dbReference type="EMBL" id="LNXY01000020">
    <property type="protein sequence ID" value="KTC87242.1"/>
    <property type="molecule type" value="Genomic_DNA"/>
</dbReference>
<feature type="transmembrane region" description="Helical" evidence="8">
    <location>
        <begin position="34"/>
        <end position="55"/>
    </location>
</feature>
<evidence type="ECO:0000256" key="7">
    <source>
        <dbReference type="ARBA" id="ARBA00023136"/>
    </source>
</evidence>
<keyword evidence="11" id="KW-1185">Reference proteome</keyword>
<dbReference type="InterPro" id="IPR005828">
    <property type="entry name" value="MFS_sugar_transport-like"/>
</dbReference>
<protein>
    <submittedName>
        <fullName evidence="10">Major facilitator family transporter</fullName>
    </submittedName>
</protein>
<keyword evidence="5" id="KW-0769">Symport</keyword>
<gene>
    <name evidence="10" type="ORF">Ldro_0861</name>
</gene>
<sequence>MGTVFEWYDFTIYVYLSKVMSDLFFPNNDQRVSFLLYFTVFILSYLIRPLGGILFGYIGDRYGRKKVLFITLLTMTVSTLFMGLIPTYQEIGVLAPLAILILRLAQGLSVGGEGIGATTLIIESCEKGKSFLTSIIWASSGVGILIASLVATSLFLIFDSNQMLTFGWRMILPRKPVHQH</sequence>
<evidence type="ECO:0000313" key="11">
    <source>
        <dbReference type="Proteomes" id="UP000054736"/>
    </source>
</evidence>
<dbReference type="PATRIC" id="fig|1212489.4.peg.901"/>
<dbReference type="InterPro" id="IPR020846">
    <property type="entry name" value="MFS_dom"/>
</dbReference>
<evidence type="ECO:0000256" key="5">
    <source>
        <dbReference type="ARBA" id="ARBA00022847"/>
    </source>
</evidence>
<dbReference type="Proteomes" id="UP000054736">
    <property type="component" value="Unassembled WGS sequence"/>
</dbReference>
<feature type="transmembrane region" description="Helical" evidence="8">
    <location>
        <begin position="131"/>
        <end position="158"/>
    </location>
</feature>
<evidence type="ECO:0000256" key="6">
    <source>
        <dbReference type="ARBA" id="ARBA00022989"/>
    </source>
</evidence>
<dbReference type="AlphaFoldDB" id="A0A0W0SV37"/>
<dbReference type="GO" id="GO:0005886">
    <property type="term" value="C:plasma membrane"/>
    <property type="evidence" value="ECO:0007669"/>
    <property type="project" value="UniProtKB-SubCell"/>
</dbReference>
<evidence type="ECO:0000256" key="3">
    <source>
        <dbReference type="ARBA" id="ARBA00022475"/>
    </source>
</evidence>
<dbReference type="PANTHER" id="PTHR43528:SF1">
    <property type="entry name" value="ALPHA-KETOGLUTARATE PERMEASE"/>
    <property type="match status" value="1"/>
</dbReference>
<organism evidence="10 11">
    <name type="scientific">Legionella drozanskii LLAP-1</name>
    <dbReference type="NCBI Taxonomy" id="1212489"/>
    <lineage>
        <taxon>Bacteria</taxon>
        <taxon>Pseudomonadati</taxon>
        <taxon>Pseudomonadota</taxon>
        <taxon>Gammaproteobacteria</taxon>
        <taxon>Legionellales</taxon>
        <taxon>Legionellaceae</taxon>
        <taxon>Legionella</taxon>
    </lineage>
</organism>
<feature type="domain" description="Major facilitator superfamily (MFS) profile" evidence="9">
    <location>
        <begin position="1"/>
        <end position="180"/>
    </location>
</feature>
<dbReference type="Gene3D" id="1.20.1250.20">
    <property type="entry name" value="MFS general substrate transporter like domains"/>
    <property type="match status" value="1"/>
</dbReference>
<evidence type="ECO:0000256" key="2">
    <source>
        <dbReference type="ARBA" id="ARBA00022448"/>
    </source>
</evidence>
<keyword evidence="3" id="KW-1003">Cell membrane</keyword>
<dbReference type="Pfam" id="PF00083">
    <property type="entry name" value="Sugar_tr"/>
    <property type="match status" value="1"/>
</dbReference>
<comment type="subcellular location">
    <subcellularLocation>
        <location evidence="1">Cell membrane</location>
        <topology evidence="1">Multi-pass membrane protein</topology>
    </subcellularLocation>
</comment>
<evidence type="ECO:0000256" key="1">
    <source>
        <dbReference type="ARBA" id="ARBA00004651"/>
    </source>
</evidence>
<evidence type="ECO:0000313" key="10">
    <source>
        <dbReference type="EMBL" id="KTC87242.1"/>
    </source>
</evidence>
<reference evidence="10 11" key="1">
    <citation type="submission" date="2015-11" db="EMBL/GenBank/DDBJ databases">
        <title>Genomic analysis of 38 Legionella species identifies large and diverse effector repertoires.</title>
        <authorList>
            <person name="Burstein D."/>
            <person name="Amaro F."/>
            <person name="Zusman T."/>
            <person name="Lifshitz Z."/>
            <person name="Cohen O."/>
            <person name="Gilbert J.A."/>
            <person name="Pupko T."/>
            <person name="Shuman H.A."/>
            <person name="Segal G."/>
        </authorList>
    </citation>
    <scope>NUCLEOTIDE SEQUENCE [LARGE SCALE GENOMIC DNA]</scope>
    <source>
        <strain evidence="10 11">ATCC 700990</strain>
    </source>
</reference>
<dbReference type="PROSITE" id="PS50850">
    <property type="entry name" value="MFS"/>
    <property type="match status" value="1"/>
</dbReference>
<evidence type="ECO:0000259" key="9">
    <source>
        <dbReference type="PROSITE" id="PS50850"/>
    </source>
</evidence>
<keyword evidence="4 8" id="KW-0812">Transmembrane</keyword>
<keyword evidence="6 8" id="KW-1133">Transmembrane helix</keyword>
<proteinExistence type="predicted"/>
<dbReference type="InterPro" id="IPR051084">
    <property type="entry name" value="H+-coupled_symporters"/>
</dbReference>
<dbReference type="STRING" id="1212489.Ldro_0861"/>
<evidence type="ECO:0000256" key="8">
    <source>
        <dbReference type="SAM" id="Phobius"/>
    </source>
</evidence>
<keyword evidence="7 8" id="KW-0472">Membrane</keyword>
<comment type="caution">
    <text evidence="10">The sequence shown here is derived from an EMBL/GenBank/DDBJ whole genome shotgun (WGS) entry which is preliminary data.</text>
</comment>
<keyword evidence="2" id="KW-0813">Transport</keyword>
<dbReference type="InterPro" id="IPR036259">
    <property type="entry name" value="MFS_trans_sf"/>
</dbReference>
<accession>A0A0W0SV37</accession>
<name>A0A0W0SV37_9GAMM</name>
<evidence type="ECO:0000256" key="4">
    <source>
        <dbReference type="ARBA" id="ARBA00022692"/>
    </source>
</evidence>